<dbReference type="InterPro" id="IPR000566">
    <property type="entry name" value="Lipocln_cytosolic_FA-bd_dom"/>
</dbReference>
<dbReference type="Proteomes" id="UP000694393">
    <property type="component" value="Unplaced"/>
</dbReference>
<reference evidence="3" key="2">
    <citation type="submission" date="2025-09" db="UniProtKB">
        <authorList>
            <consortium name="Ensembl"/>
        </authorList>
    </citation>
    <scope>IDENTIFICATION</scope>
</reference>
<evidence type="ECO:0000313" key="4">
    <source>
        <dbReference type="Proteomes" id="UP000694393"/>
    </source>
</evidence>
<comment type="similarity">
    <text evidence="1">Belongs to the calycin superfamily. Fatty-acid binding protein (FABP) family.</text>
</comment>
<dbReference type="AlphaFoldDB" id="A0A8C8S9P9"/>
<dbReference type="SUPFAM" id="SSF50814">
    <property type="entry name" value="Lipocalins"/>
    <property type="match status" value="1"/>
</dbReference>
<dbReference type="GO" id="GO:0008289">
    <property type="term" value="F:lipid binding"/>
    <property type="evidence" value="ECO:0007669"/>
    <property type="project" value="InterPro"/>
</dbReference>
<evidence type="ECO:0000259" key="2">
    <source>
        <dbReference type="Pfam" id="PF00061"/>
    </source>
</evidence>
<evidence type="ECO:0000313" key="3">
    <source>
        <dbReference type="Ensembl" id="ENSPCEP00000016769.1"/>
    </source>
</evidence>
<dbReference type="Gene3D" id="2.40.128.20">
    <property type="match status" value="1"/>
</dbReference>
<organism evidence="3 4">
    <name type="scientific">Pelusios castaneus</name>
    <name type="common">West African mud turtle</name>
    <dbReference type="NCBI Taxonomy" id="367368"/>
    <lineage>
        <taxon>Eukaryota</taxon>
        <taxon>Metazoa</taxon>
        <taxon>Chordata</taxon>
        <taxon>Craniata</taxon>
        <taxon>Vertebrata</taxon>
        <taxon>Euteleostomi</taxon>
        <taxon>Archelosauria</taxon>
        <taxon>Testudinata</taxon>
        <taxon>Testudines</taxon>
        <taxon>Pleurodira</taxon>
        <taxon>Pelomedusidae</taxon>
        <taxon>Pelusios</taxon>
    </lineage>
</organism>
<keyword evidence="4" id="KW-1185">Reference proteome</keyword>
<dbReference type="Ensembl" id="ENSPCET00000017360.1">
    <property type="protein sequence ID" value="ENSPCEP00000016769.1"/>
    <property type="gene ID" value="ENSPCEG00000013184.1"/>
</dbReference>
<feature type="domain" description="Lipocalin/cytosolic fatty-acid binding" evidence="2">
    <location>
        <begin position="35"/>
        <end position="65"/>
    </location>
</feature>
<evidence type="ECO:0000256" key="1">
    <source>
        <dbReference type="ARBA" id="ARBA00008390"/>
    </source>
</evidence>
<dbReference type="PANTHER" id="PTHR11955">
    <property type="entry name" value="FATTY ACID BINDING PROTEIN"/>
    <property type="match status" value="1"/>
</dbReference>
<dbReference type="InterPro" id="IPR031259">
    <property type="entry name" value="ILBP"/>
</dbReference>
<dbReference type="InterPro" id="IPR012674">
    <property type="entry name" value="Calycin"/>
</dbReference>
<proteinExistence type="inferred from homology"/>
<sequence>SPACSSTWDFSVLVSSTNFLKGNQVTINISADIITIKTESTFKNTEISFKLGEEFEETTADDRKIQEHCNLGQWHSNSGAEDFITLKLTYRTLPLP</sequence>
<reference evidence="3" key="1">
    <citation type="submission" date="2025-08" db="UniProtKB">
        <authorList>
            <consortium name="Ensembl"/>
        </authorList>
    </citation>
    <scope>IDENTIFICATION</scope>
</reference>
<name>A0A8C8S9P9_9SAUR</name>
<accession>A0A8C8S9P9</accession>
<dbReference type="Pfam" id="PF00061">
    <property type="entry name" value="Lipocalin"/>
    <property type="match status" value="1"/>
</dbReference>
<protein>
    <recommendedName>
        <fullName evidence="2">Lipocalin/cytosolic fatty-acid binding domain-containing protein</fullName>
    </recommendedName>
</protein>